<name>A0ABQ7GYQ4_DUNSA</name>
<keyword evidence="1" id="KW-0444">Lipid biosynthesis</keyword>
<feature type="compositionally biased region" description="Low complexity" evidence="2">
    <location>
        <begin position="207"/>
        <end position="241"/>
    </location>
</feature>
<protein>
    <recommendedName>
        <fullName evidence="1">Fatty acyl-CoA reductase</fullName>
        <ecNumber evidence="1">1.2.1.84</ecNumber>
    </recommendedName>
</protein>
<evidence type="ECO:0000313" key="5">
    <source>
        <dbReference type="Proteomes" id="UP000815325"/>
    </source>
</evidence>
<dbReference type="EMBL" id="MU069534">
    <property type="protein sequence ID" value="KAF5839738.1"/>
    <property type="molecule type" value="Genomic_DNA"/>
</dbReference>
<feature type="region of interest" description="Disordered" evidence="2">
    <location>
        <begin position="1"/>
        <end position="27"/>
    </location>
</feature>
<keyword evidence="5" id="KW-1185">Reference proteome</keyword>
<feature type="domain" description="Thioester reductase (TE)" evidence="3">
    <location>
        <begin position="32"/>
        <end position="113"/>
    </location>
</feature>
<keyword evidence="1" id="KW-0560">Oxidoreductase</keyword>
<comment type="catalytic activity">
    <reaction evidence="1">
        <text>a long-chain fatty acyl-CoA + 2 NADPH + 2 H(+) = a long-chain primary fatty alcohol + 2 NADP(+) + CoA</text>
        <dbReference type="Rhea" id="RHEA:52716"/>
        <dbReference type="ChEBI" id="CHEBI:15378"/>
        <dbReference type="ChEBI" id="CHEBI:57287"/>
        <dbReference type="ChEBI" id="CHEBI:57783"/>
        <dbReference type="ChEBI" id="CHEBI:58349"/>
        <dbReference type="ChEBI" id="CHEBI:77396"/>
        <dbReference type="ChEBI" id="CHEBI:83139"/>
        <dbReference type="EC" id="1.2.1.84"/>
    </reaction>
</comment>
<feature type="compositionally biased region" description="Polar residues" evidence="2">
    <location>
        <begin position="277"/>
        <end position="286"/>
    </location>
</feature>
<dbReference type="PANTHER" id="PTHR11011:SF45">
    <property type="entry name" value="FATTY ACYL-COA REDUCTASE CG8306-RELATED"/>
    <property type="match status" value="1"/>
</dbReference>
<comment type="similarity">
    <text evidence="1">Belongs to the fatty acyl-CoA reductase family.</text>
</comment>
<evidence type="ECO:0000256" key="2">
    <source>
        <dbReference type="SAM" id="MobiDB-lite"/>
    </source>
</evidence>
<sequence length="465" mass="49484">MEPGAPVKLAWDSRTPPLDSPADPRAGRGTLVLGKNLTERLLRDAHCKPAPVSIVRPTLVSALAGPPYPGFTGNLAGPSGYAIAFAMGFFSEDAPCWRAYNHLDNVPADCVSSCIIGAAAVLLAGVDVTHMSMPRSDTCLEGSTAHSAAAGTSHSDSPASVAKGGEQQATGSALEQAAAPAVVERGDGARAQPASAAAMVVDARGQPAEPASAPAVGSGAGAGTEAAEPSQPSEAASAQESAKARHAAQSRRQALDGTGEGWNDAVSSEDELGTHKAASSSNGTWDQHQPPLAVFQCGSTCMQPLGHAESYALAYNFYSRNRAKARIMIDYVKYKPDYKPVLWKSRLAKKWTHVKIGSLALLLSCFGKDKQAARLRGGYTMWDQTLNPKNDFRLSFSVKNALALEALMSPEERTLFPLVWRGEWQPFMATYMAAVMRLFLKQDVPRWQKGKEIHSFVYIPNQHVA</sequence>
<keyword evidence="1" id="KW-0521">NADP</keyword>
<dbReference type="Proteomes" id="UP000815325">
    <property type="component" value="Unassembled WGS sequence"/>
</dbReference>
<evidence type="ECO:0000256" key="1">
    <source>
        <dbReference type="RuleBase" id="RU363097"/>
    </source>
</evidence>
<dbReference type="PANTHER" id="PTHR11011">
    <property type="entry name" value="MALE STERILITY PROTEIN 2-RELATED"/>
    <property type="match status" value="1"/>
</dbReference>
<dbReference type="EC" id="1.2.1.84" evidence="1"/>
<dbReference type="InterPro" id="IPR026055">
    <property type="entry name" value="FAR"/>
</dbReference>
<keyword evidence="1" id="KW-0443">Lipid metabolism</keyword>
<feature type="region of interest" description="Disordered" evidence="2">
    <location>
        <begin position="138"/>
        <end position="286"/>
    </location>
</feature>
<comment type="caution">
    <text evidence="4">The sequence shown here is derived from an EMBL/GenBank/DDBJ whole genome shotgun (WGS) entry which is preliminary data.</text>
</comment>
<reference evidence="4" key="1">
    <citation type="submission" date="2017-08" db="EMBL/GenBank/DDBJ databases">
        <authorList>
            <person name="Polle J.E."/>
            <person name="Barry K."/>
            <person name="Cushman J."/>
            <person name="Schmutz J."/>
            <person name="Tran D."/>
            <person name="Hathwaick L.T."/>
            <person name="Yim W.C."/>
            <person name="Jenkins J."/>
            <person name="Mckie-Krisberg Z.M."/>
            <person name="Prochnik S."/>
            <person name="Lindquist E."/>
            <person name="Dockter R.B."/>
            <person name="Adam C."/>
            <person name="Molina H."/>
            <person name="Bunkerborg J."/>
            <person name="Jin E."/>
            <person name="Buchheim M."/>
            <person name="Magnuson J."/>
        </authorList>
    </citation>
    <scope>NUCLEOTIDE SEQUENCE</scope>
    <source>
        <strain evidence="4">CCAP 19/18</strain>
    </source>
</reference>
<comment type="function">
    <text evidence="1">Catalyzes the reduction of fatty acyl-CoA to fatty alcohols.</text>
</comment>
<dbReference type="Pfam" id="PF07993">
    <property type="entry name" value="NAD_binding_4"/>
    <property type="match status" value="1"/>
</dbReference>
<organism evidence="4 5">
    <name type="scientific">Dunaliella salina</name>
    <name type="common">Green alga</name>
    <name type="synonym">Protococcus salinus</name>
    <dbReference type="NCBI Taxonomy" id="3046"/>
    <lineage>
        <taxon>Eukaryota</taxon>
        <taxon>Viridiplantae</taxon>
        <taxon>Chlorophyta</taxon>
        <taxon>core chlorophytes</taxon>
        <taxon>Chlorophyceae</taxon>
        <taxon>CS clade</taxon>
        <taxon>Chlamydomonadales</taxon>
        <taxon>Dunaliellaceae</taxon>
        <taxon>Dunaliella</taxon>
    </lineage>
</organism>
<feature type="compositionally biased region" description="Low complexity" evidence="2">
    <location>
        <begin position="142"/>
        <end position="155"/>
    </location>
</feature>
<proteinExistence type="inferred from homology"/>
<evidence type="ECO:0000313" key="4">
    <source>
        <dbReference type="EMBL" id="KAF5839738.1"/>
    </source>
</evidence>
<dbReference type="InterPro" id="IPR013120">
    <property type="entry name" value="FAR_NAD-bd"/>
</dbReference>
<accession>A0ABQ7GYQ4</accession>
<gene>
    <name evidence="4" type="ORF">DUNSADRAFT_18740</name>
</gene>
<evidence type="ECO:0000259" key="3">
    <source>
        <dbReference type="Pfam" id="PF07993"/>
    </source>
</evidence>